<accession>A0ABR6BX61</accession>
<evidence type="ECO:0000256" key="1">
    <source>
        <dbReference type="SAM" id="MobiDB-lite"/>
    </source>
</evidence>
<keyword evidence="4" id="KW-1185">Reference proteome</keyword>
<proteinExistence type="predicted"/>
<evidence type="ECO:0000313" key="4">
    <source>
        <dbReference type="Proteomes" id="UP000517916"/>
    </source>
</evidence>
<feature type="transmembrane region" description="Helical" evidence="2">
    <location>
        <begin position="18"/>
        <end position="39"/>
    </location>
</feature>
<reference evidence="3 4" key="1">
    <citation type="submission" date="2020-08" db="EMBL/GenBank/DDBJ databases">
        <title>Genomic Encyclopedia of Archaeal and Bacterial Type Strains, Phase II (KMG-II): from individual species to whole genera.</title>
        <authorList>
            <person name="Goeker M."/>
        </authorList>
    </citation>
    <scope>NUCLEOTIDE SEQUENCE [LARGE SCALE GENOMIC DNA]</scope>
    <source>
        <strain evidence="3 4">DSM 43850</strain>
    </source>
</reference>
<organism evidence="3 4">
    <name type="scientific">Kutzneria viridogrisea</name>
    <dbReference type="NCBI Taxonomy" id="47990"/>
    <lineage>
        <taxon>Bacteria</taxon>
        <taxon>Bacillati</taxon>
        <taxon>Actinomycetota</taxon>
        <taxon>Actinomycetes</taxon>
        <taxon>Pseudonocardiales</taxon>
        <taxon>Pseudonocardiaceae</taxon>
        <taxon>Kutzneria</taxon>
    </lineage>
</organism>
<feature type="region of interest" description="Disordered" evidence="1">
    <location>
        <begin position="41"/>
        <end position="109"/>
    </location>
</feature>
<sequence length="232" mass="23771">MVEPTGPLPASVYRRRRAIALGSSVLLVVLLAIGVSTWVSGGSPADPRAVADQRPASTSSSSPPTSGTIVPAGGSSSASPSPSPAPTTTSSAPPTTTSPPPPGPCPDESVAVSARVAQPSYRVGQAPLLTLVITNSGKLACNRDLSRKLRELVVLTGDNKTRLWSSADCYYEPPPESRLLQPGEQATYSIAWAGLTSAPQCAPSGARVPSGDYVVVGKLGKLTSEPTPFKLT</sequence>
<evidence type="ECO:0000313" key="3">
    <source>
        <dbReference type="EMBL" id="MBA8931221.1"/>
    </source>
</evidence>
<keyword evidence="2" id="KW-0472">Membrane</keyword>
<name>A0ABR6BX61_9PSEU</name>
<protein>
    <submittedName>
        <fullName evidence="3">Uncharacterized protein</fullName>
    </submittedName>
</protein>
<dbReference type="RefSeq" id="WP_182840268.1">
    <property type="nucleotide sequence ID" value="NZ_BAAABQ010000015.1"/>
</dbReference>
<comment type="caution">
    <text evidence="3">The sequence shown here is derived from an EMBL/GenBank/DDBJ whole genome shotgun (WGS) entry which is preliminary data.</text>
</comment>
<dbReference type="Proteomes" id="UP000517916">
    <property type="component" value="Unassembled WGS sequence"/>
</dbReference>
<gene>
    <name evidence="3" type="ORF">BC739_008468</name>
</gene>
<keyword evidence="2" id="KW-0812">Transmembrane</keyword>
<keyword evidence="2" id="KW-1133">Transmembrane helix</keyword>
<feature type="compositionally biased region" description="Pro residues" evidence="1">
    <location>
        <begin position="96"/>
        <end position="105"/>
    </location>
</feature>
<feature type="compositionally biased region" description="Low complexity" evidence="1">
    <location>
        <begin position="57"/>
        <end position="95"/>
    </location>
</feature>
<evidence type="ECO:0000256" key="2">
    <source>
        <dbReference type="SAM" id="Phobius"/>
    </source>
</evidence>
<dbReference type="EMBL" id="JACJID010000008">
    <property type="protein sequence ID" value="MBA8931221.1"/>
    <property type="molecule type" value="Genomic_DNA"/>
</dbReference>